<dbReference type="Proteomes" id="UP001497516">
    <property type="component" value="Chromosome 2"/>
</dbReference>
<evidence type="ECO:0000313" key="2">
    <source>
        <dbReference type="EMBL" id="CAL1369891.1"/>
    </source>
</evidence>
<sequence>MPPRHRNRRAAETFELPACQHLPVGAKSPRPTLPPSPCPSSSSPADARSPVSETPAPPSPYPVGALSISVRLCRSIHPWRKNEREGEVVWYDGCEMVEEGRREKEIRIDLVEIFF</sequence>
<accession>A0AAV2D8A5</accession>
<gene>
    <name evidence="2" type="ORF">LTRI10_LOCUS12264</name>
</gene>
<keyword evidence="3" id="KW-1185">Reference proteome</keyword>
<feature type="region of interest" description="Disordered" evidence="1">
    <location>
        <begin position="1"/>
        <end position="60"/>
    </location>
</feature>
<evidence type="ECO:0000256" key="1">
    <source>
        <dbReference type="SAM" id="MobiDB-lite"/>
    </source>
</evidence>
<proteinExistence type="predicted"/>
<reference evidence="2 3" key="1">
    <citation type="submission" date="2024-04" db="EMBL/GenBank/DDBJ databases">
        <authorList>
            <person name="Fracassetti M."/>
        </authorList>
    </citation>
    <scope>NUCLEOTIDE SEQUENCE [LARGE SCALE GENOMIC DNA]</scope>
</reference>
<feature type="compositionally biased region" description="Low complexity" evidence="1">
    <location>
        <begin position="39"/>
        <end position="52"/>
    </location>
</feature>
<protein>
    <submittedName>
        <fullName evidence="2">Uncharacterized protein</fullName>
    </submittedName>
</protein>
<evidence type="ECO:0000313" key="3">
    <source>
        <dbReference type="Proteomes" id="UP001497516"/>
    </source>
</evidence>
<dbReference type="EMBL" id="OZ034815">
    <property type="protein sequence ID" value="CAL1369891.1"/>
    <property type="molecule type" value="Genomic_DNA"/>
</dbReference>
<organism evidence="2 3">
    <name type="scientific">Linum trigynum</name>
    <dbReference type="NCBI Taxonomy" id="586398"/>
    <lineage>
        <taxon>Eukaryota</taxon>
        <taxon>Viridiplantae</taxon>
        <taxon>Streptophyta</taxon>
        <taxon>Embryophyta</taxon>
        <taxon>Tracheophyta</taxon>
        <taxon>Spermatophyta</taxon>
        <taxon>Magnoliopsida</taxon>
        <taxon>eudicotyledons</taxon>
        <taxon>Gunneridae</taxon>
        <taxon>Pentapetalae</taxon>
        <taxon>rosids</taxon>
        <taxon>fabids</taxon>
        <taxon>Malpighiales</taxon>
        <taxon>Linaceae</taxon>
        <taxon>Linum</taxon>
    </lineage>
</organism>
<name>A0AAV2D8A5_9ROSI</name>
<dbReference type="AlphaFoldDB" id="A0AAV2D8A5"/>